<name>A0A847RUS5_9BACT</name>
<dbReference type="PROSITE" id="PS51450">
    <property type="entry name" value="LRR"/>
    <property type="match status" value="1"/>
</dbReference>
<keyword evidence="5" id="KW-1185">Reference proteome</keyword>
<comment type="caution">
    <text evidence="4">The sequence shown here is derived from an EMBL/GenBank/DDBJ whole genome shotgun (WGS) entry which is preliminary data.</text>
</comment>
<dbReference type="Pfam" id="PF23598">
    <property type="entry name" value="LRR_14"/>
    <property type="match status" value="1"/>
</dbReference>
<evidence type="ECO:0000259" key="3">
    <source>
        <dbReference type="Pfam" id="PF23598"/>
    </source>
</evidence>
<evidence type="ECO:0000256" key="2">
    <source>
        <dbReference type="ARBA" id="ARBA00022737"/>
    </source>
</evidence>
<dbReference type="InterPro" id="IPR050216">
    <property type="entry name" value="LRR_domain-containing"/>
</dbReference>
<dbReference type="InterPro" id="IPR055414">
    <property type="entry name" value="LRR_R13L4/SHOC2-like"/>
</dbReference>
<dbReference type="EMBL" id="JABAIA010000002">
    <property type="protein sequence ID" value="NLR66752.1"/>
    <property type="molecule type" value="Genomic_DNA"/>
</dbReference>
<protein>
    <recommendedName>
        <fullName evidence="3">Disease resistance R13L4/SHOC-2-like LRR domain-containing protein</fullName>
    </recommendedName>
</protein>
<dbReference type="Pfam" id="PF00560">
    <property type="entry name" value="LRR_1"/>
    <property type="match status" value="1"/>
</dbReference>
<dbReference type="GO" id="GO:0005737">
    <property type="term" value="C:cytoplasm"/>
    <property type="evidence" value="ECO:0007669"/>
    <property type="project" value="TreeGrafter"/>
</dbReference>
<keyword evidence="2" id="KW-0677">Repeat</keyword>
<evidence type="ECO:0000256" key="1">
    <source>
        <dbReference type="ARBA" id="ARBA00022614"/>
    </source>
</evidence>
<dbReference type="PANTHER" id="PTHR48051">
    <property type="match status" value="1"/>
</dbReference>
<dbReference type="InterPro" id="IPR001611">
    <property type="entry name" value="Leu-rich_rpt"/>
</dbReference>
<evidence type="ECO:0000313" key="4">
    <source>
        <dbReference type="EMBL" id="NLR66752.1"/>
    </source>
</evidence>
<dbReference type="InterPro" id="IPR032675">
    <property type="entry name" value="LRR_dom_sf"/>
</dbReference>
<sequence length="825" mass="92950">MMQDLSKYIRYGNDKNLDIWDTNGEIDQLPDDIFLEYPNTEHVALHVKNMTTLPGSIYSLKQLKTLNISGTKIKALPEEFIQLQQLQSVRLSNGNMDLNKGLSLLAQLPDLRILDLDNWRGNAFPDNLFQLKQLTQLTLSNDKMKGNIPEVMALVAALPNLRELHITVTGDDYYQLLSPENMPLLDKLQKIDISYNGLWRSEPYKTPLCVATTHKVQIHYAFRESLPAFRLKVKDKTYNALQLQLLFGIYLKVIPAVNALLPNQLADAIAAQQHPNLHLLAKPKGESQKSINEKLEQYGIAVNNKQADNNTIVVIGTDTTMEDLMPLLDAGCLVITTDQLNEVLISKDDHWLLQDDNEAANTQLLRLFASNDPDNYQLAFEIIEAGGANKIIQTLLAVVMLAHPDKTIHKKAEKLYDKYGSQAFRQQVKNNKISLRVGGNVSAKLQRVVASQDVDEVMFRLMYQLVAGSNNNISKVRVSSFSMKGVANITLPPEIAFFTQITDWDFESCEGFNIDAAISIFAEMPNVKHLRLNSCHITIPGSIGTLTQLETLEIAHNTLAVEDSLQSLVHLKSLDATGIKLKNWDWLKSLKGLLGLKLSNNQLPAIPEAVFDMQQLALLEARNNKLTAVPQALMRLPKLDQLDFSNNQITDFPYFLGNRKLSWLLLRSNKISVVDMAQLSIAAKGEPISWGQLNLSRNQLTSFDMTGCRFAMRSLDISHNKLTELHPSIFVTALTDFYAHHNQISELPPIAANTRFDDFWVQNNQLTELPAHMAHIFIHNADFSNNQISHIHPDFNQHGADNYGRLFWKIKNNPLPKGKMGGMYI</sequence>
<accession>A0A847RUS5</accession>
<dbReference type="RefSeq" id="WP_168872659.1">
    <property type="nucleotide sequence ID" value="NZ_JABAIA010000002.1"/>
</dbReference>
<dbReference type="Gene3D" id="3.80.10.10">
    <property type="entry name" value="Ribonuclease Inhibitor"/>
    <property type="match status" value="3"/>
</dbReference>
<dbReference type="Proteomes" id="UP000570474">
    <property type="component" value="Unassembled WGS sequence"/>
</dbReference>
<gene>
    <name evidence="4" type="ORF">HGH92_20755</name>
</gene>
<feature type="domain" description="Disease resistance R13L4/SHOC-2-like LRR" evidence="3">
    <location>
        <begin position="45"/>
        <end position="194"/>
    </location>
</feature>
<dbReference type="SMART" id="SM00369">
    <property type="entry name" value="LRR_TYP"/>
    <property type="match status" value="5"/>
</dbReference>
<dbReference type="InterPro" id="IPR003591">
    <property type="entry name" value="Leu-rich_rpt_typical-subtyp"/>
</dbReference>
<reference evidence="4 5" key="1">
    <citation type="submission" date="2020-04" db="EMBL/GenBank/DDBJ databases">
        <authorList>
            <person name="Yin C."/>
        </authorList>
    </citation>
    <scope>NUCLEOTIDE SEQUENCE [LARGE SCALE GENOMIC DNA]</scope>
    <source>
        <strain evidence="4 5">Ae27</strain>
    </source>
</reference>
<dbReference type="Pfam" id="PF13855">
    <property type="entry name" value="LRR_8"/>
    <property type="match status" value="1"/>
</dbReference>
<dbReference type="AlphaFoldDB" id="A0A847RUS5"/>
<dbReference type="SUPFAM" id="SSF52058">
    <property type="entry name" value="L domain-like"/>
    <property type="match status" value="2"/>
</dbReference>
<proteinExistence type="predicted"/>
<evidence type="ECO:0000313" key="5">
    <source>
        <dbReference type="Proteomes" id="UP000570474"/>
    </source>
</evidence>
<dbReference type="PANTHER" id="PTHR48051:SF1">
    <property type="entry name" value="RAS SUPPRESSOR PROTEIN 1"/>
    <property type="match status" value="1"/>
</dbReference>
<organism evidence="4 5">
    <name type="scientific">Chitinophaga varians</name>
    <dbReference type="NCBI Taxonomy" id="2202339"/>
    <lineage>
        <taxon>Bacteria</taxon>
        <taxon>Pseudomonadati</taxon>
        <taxon>Bacteroidota</taxon>
        <taxon>Chitinophagia</taxon>
        <taxon>Chitinophagales</taxon>
        <taxon>Chitinophagaceae</taxon>
        <taxon>Chitinophaga</taxon>
    </lineage>
</organism>
<keyword evidence="1" id="KW-0433">Leucine-rich repeat</keyword>